<accession>A0A1C5IP49</accession>
<dbReference type="OrthoDB" id="4855196at2"/>
<evidence type="ECO:0008006" key="4">
    <source>
        <dbReference type="Google" id="ProtNLM"/>
    </source>
</evidence>
<evidence type="ECO:0000313" key="3">
    <source>
        <dbReference type="Proteomes" id="UP000198215"/>
    </source>
</evidence>
<sequence length="694" mass="71116">MRMFRALLGVTVALTGTAVGLSTTASAAPAGPITAITADRGDHGHTPVPASDVWTPDNAVVTVTPSAGDALRLKATRGDQFIQIDVAPPTGSQWTAGQMYLAARFPDAENAKLEITTPGSGCNTVTAAVTVLEIARDPGNGQLTTFAAFYEFQCGTDRGVLSGDLRWNSTEGYLAAVPDPGRLDLGHVEVGGAVASRTVTFTSRGTLPEVFGTAGVLGPGAAQYALTADTCSGRTVAPGESCAITVATRATLTGSHTATLQLPDNSGRGVRLVPMSYGAAYGVTGMYYPLPPQRLMDTRSGLGGHQGKIGARQTVDLLVQGRGGVPAGAGSVVLNVTVANPTAAGFLNVHPSGGARPNASSVNFPAGWLGSNNVTVKLGAEGRIAIYNHSGSTDVVVDVVGFYAGDHLDLATVGIGGNYAPLPPTRLFDSRKTGGLVPAGSAVRLWADFGPELSGHVRGLVLNVTVVKPERAGFLTVWSGDGAVPTASTVNHGAGTVVPNLTIARTARCADCGPGHAVPSFAVYTKQNAHLVVDVVGVMDDGQVPDGMRFRPTWPTRVVDSRSGIGFSGALGPNGLLSVSVYDREEVPRDAEALVTNVTAVSPTTDTVITIWQADLAKPTASNLNPAAGQTVSNAAVPGLAAPSWFSVHNHAGSTHLVADVVGTFHRHPGTSTGELPRGTSRYAVVGSGSRLLR</sequence>
<evidence type="ECO:0000256" key="1">
    <source>
        <dbReference type="SAM" id="SignalP"/>
    </source>
</evidence>
<dbReference type="AlphaFoldDB" id="A0A1C5IP49"/>
<dbReference type="EMBL" id="LT607753">
    <property type="protein sequence ID" value="SCG59789.1"/>
    <property type="molecule type" value="Genomic_DNA"/>
</dbReference>
<reference evidence="3" key="1">
    <citation type="submission" date="2016-06" db="EMBL/GenBank/DDBJ databases">
        <authorList>
            <person name="Varghese N."/>
            <person name="Submissions Spin"/>
        </authorList>
    </citation>
    <scope>NUCLEOTIDE SEQUENCE [LARGE SCALE GENOMIC DNA]</scope>
    <source>
        <strain evidence="3">DSM 45161</strain>
    </source>
</reference>
<feature type="signal peptide" evidence="1">
    <location>
        <begin position="1"/>
        <end position="27"/>
    </location>
</feature>
<gene>
    <name evidence="2" type="ORF">GA0070614_3108</name>
</gene>
<dbReference type="InterPro" id="IPR013783">
    <property type="entry name" value="Ig-like_fold"/>
</dbReference>
<dbReference type="NCBIfam" id="NF012200">
    <property type="entry name" value="choice_anch_D"/>
    <property type="match status" value="1"/>
</dbReference>
<protein>
    <recommendedName>
        <fullName evidence="4">Choice-of-anchor D domain-containing protein</fullName>
    </recommendedName>
</protein>
<dbReference type="RefSeq" id="WP_088976600.1">
    <property type="nucleotide sequence ID" value="NZ_LT607753.1"/>
</dbReference>
<organism evidence="2 3">
    <name type="scientific">Micromonospora coxensis</name>
    <dbReference type="NCBI Taxonomy" id="356852"/>
    <lineage>
        <taxon>Bacteria</taxon>
        <taxon>Bacillati</taxon>
        <taxon>Actinomycetota</taxon>
        <taxon>Actinomycetes</taxon>
        <taxon>Micromonosporales</taxon>
        <taxon>Micromonosporaceae</taxon>
        <taxon>Micromonospora</taxon>
    </lineage>
</organism>
<name>A0A1C5IP49_9ACTN</name>
<dbReference type="Proteomes" id="UP000198215">
    <property type="component" value="Chromosome I"/>
</dbReference>
<evidence type="ECO:0000313" key="2">
    <source>
        <dbReference type="EMBL" id="SCG59789.1"/>
    </source>
</evidence>
<feature type="chain" id="PRO_5008718910" description="Choice-of-anchor D domain-containing protein" evidence="1">
    <location>
        <begin position="28"/>
        <end position="694"/>
    </location>
</feature>
<dbReference type="GO" id="GO:0005975">
    <property type="term" value="P:carbohydrate metabolic process"/>
    <property type="evidence" value="ECO:0007669"/>
    <property type="project" value="UniProtKB-ARBA"/>
</dbReference>
<keyword evidence="1" id="KW-0732">Signal</keyword>
<keyword evidence="3" id="KW-1185">Reference proteome</keyword>
<proteinExistence type="predicted"/>
<dbReference type="Gene3D" id="2.60.40.10">
    <property type="entry name" value="Immunoglobulins"/>
    <property type="match status" value="1"/>
</dbReference>